<protein>
    <submittedName>
        <fullName evidence="1">Uncharacterized protein</fullName>
    </submittedName>
</protein>
<dbReference type="EMBL" id="NHRY01000248">
    <property type="protein sequence ID" value="PPQ28136.1"/>
    <property type="molecule type" value="Genomic_DNA"/>
</dbReference>
<dbReference type="Proteomes" id="UP000239724">
    <property type="component" value="Unassembled WGS sequence"/>
</dbReference>
<reference evidence="1 2" key="1">
    <citation type="journal article" date="2018" name="Arch. Microbiol.">
        <title>New insights into the metabolic potential of the phototrophic purple bacterium Rhodopila globiformis DSM 161(T) from its draft genome sequence and evidence for a vanadium-dependent nitrogenase.</title>
        <authorList>
            <person name="Imhoff J.F."/>
            <person name="Rahn T."/>
            <person name="Kunzel S."/>
            <person name="Neulinger S.C."/>
        </authorList>
    </citation>
    <scope>NUCLEOTIDE SEQUENCE [LARGE SCALE GENOMIC DNA]</scope>
    <source>
        <strain evidence="1 2">DSM 161</strain>
    </source>
</reference>
<evidence type="ECO:0000313" key="2">
    <source>
        <dbReference type="Proteomes" id="UP000239724"/>
    </source>
</evidence>
<evidence type="ECO:0000313" key="1">
    <source>
        <dbReference type="EMBL" id="PPQ28136.1"/>
    </source>
</evidence>
<accession>A0A2S6N0M1</accession>
<proteinExistence type="predicted"/>
<sequence>MAHPFGSRFILTLAALALAATLGGCVMYPAYPGYGYYGYPGPYYGGSYVGVGGGWYRGGGWGGGWHRGW</sequence>
<keyword evidence="2" id="KW-1185">Reference proteome</keyword>
<dbReference type="RefSeq" id="WP_104521576.1">
    <property type="nucleotide sequence ID" value="NZ_NHRY01000248.1"/>
</dbReference>
<gene>
    <name evidence="1" type="ORF">CCS01_25175</name>
</gene>
<name>A0A2S6N0M1_RHOGL</name>
<organism evidence="1 2">
    <name type="scientific">Rhodopila globiformis</name>
    <name type="common">Rhodopseudomonas globiformis</name>
    <dbReference type="NCBI Taxonomy" id="1071"/>
    <lineage>
        <taxon>Bacteria</taxon>
        <taxon>Pseudomonadati</taxon>
        <taxon>Pseudomonadota</taxon>
        <taxon>Alphaproteobacteria</taxon>
        <taxon>Acetobacterales</taxon>
        <taxon>Acetobacteraceae</taxon>
        <taxon>Rhodopila</taxon>
    </lineage>
</organism>
<comment type="caution">
    <text evidence="1">The sequence shown here is derived from an EMBL/GenBank/DDBJ whole genome shotgun (WGS) entry which is preliminary data.</text>
</comment>
<dbReference type="AlphaFoldDB" id="A0A2S6N0M1"/>